<evidence type="ECO:0000313" key="3">
    <source>
        <dbReference type="Proteomes" id="UP000494249"/>
    </source>
</evidence>
<dbReference type="PROSITE" id="PS51257">
    <property type="entry name" value="PROKAR_LIPOPROTEIN"/>
    <property type="match status" value="1"/>
</dbReference>
<evidence type="ECO:0000313" key="2">
    <source>
        <dbReference type="EMBL" id="CAB3711949.1"/>
    </source>
</evidence>
<dbReference type="Proteomes" id="UP000494249">
    <property type="component" value="Unassembled WGS sequence"/>
</dbReference>
<organism evidence="2 3">
    <name type="scientific">Paraburkholderia phenoliruptrix</name>
    <dbReference type="NCBI Taxonomy" id="252970"/>
    <lineage>
        <taxon>Bacteria</taxon>
        <taxon>Pseudomonadati</taxon>
        <taxon>Pseudomonadota</taxon>
        <taxon>Betaproteobacteria</taxon>
        <taxon>Burkholderiales</taxon>
        <taxon>Burkholderiaceae</taxon>
        <taxon>Paraburkholderia</taxon>
    </lineage>
</organism>
<sequence length="153" mass="15445">MHMQLTRLAVITLASSLLLAACNWLHQGPGAADIDGAVRRALDAENRGGLNALAGSPLPTSDGVASVKPDGDCAKTGSTNGVEAFTCGVSIVLKRGGSGDAGTTLHAELQFARDSDGHWQTSGVDRAIAVGTATSIIDQAGRALSGQPATNPQ</sequence>
<protein>
    <recommendedName>
        <fullName evidence="4">Lipoprotein</fullName>
    </recommendedName>
</protein>
<dbReference type="RefSeq" id="WP_244142687.1">
    <property type="nucleotide sequence ID" value="NZ_CADFGL010000010.1"/>
</dbReference>
<reference evidence="2 3" key="1">
    <citation type="submission" date="2020-04" db="EMBL/GenBank/DDBJ databases">
        <authorList>
            <person name="De Canck E."/>
        </authorList>
    </citation>
    <scope>NUCLEOTIDE SEQUENCE [LARGE SCALE GENOMIC DNA]</scope>
    <source>
        <strain evidence="2 3">LMG 22037</strain>
    </source>
</reference>
<feature type="chain" id="PRO_5026705922" description="Lipoprotein" evidence="1">
    <location>
        <begin position="21"/>
        <end position="153"/>
    </location>
</feature>
<accession>A0A6J5BMB2</accession>
<evidence type="ECO:0008006" key="4">
    <source>
        <dbReference type="Google" id="ProtNLM"/>
    </source>
</evidence>
<evidence type="ECO:0000256" key="1">
    <source>
        <dbReference type="SAM" id="SignalP"/>
    </source>
</evidence>
<gene>
    <name evidence="2" type="ORF">LMG22037_04115</name>
</gene>
<dbReference type="EMBL" id="CADIKB010000022">
    <property type="protein sequence ID" value="CAB3711949.1"/>
    <property type="molecule type" value="Genomic_DNA"/>
</dbReference>
<dbReference type="AlphaFoldDB" id="A0A6J5BMB2"/>
<keyword evidence="1" id="KW-0732">Signal</keyword>
<name>A0A6J5BMB2_9BURK</name>
<feature type="signal peptide" evidence="1">
    <location>
        <begin position="1"/>
        <end position="20"/>
    </location>
</feature>
<proteinExistence type="predicted"/>